<evidence type="ECO:0000313" key="1">
    <source>
        <dbReference type="EMBL" id="KAF0519605.1"/>
    </source>
</evidence>
<dbReference type="SUPFAM" id="SSF52047">
    <property type="entry name" value="RNI-like"/>
    <property type="match status" value="1"/>
</dbReference>
<evidence type="ECO:0000313" key="2">
    <source>
        <dbReference type="Proteomes" id="UP000439903"/>
    </source>
</evidence>
<gene>
    <name evidence="1" type="ORF">F8M41_016604</name>
</gene>
<organism evidence="1 2">
    <name type="scientific">Gigaspora margarita</name>
    <dbReference type="NCBI Taxonomy" id="4874"/>
    <lineage>
        <taxon>Eukaryota</taxon>
        <taxon>Fungi</taxon>
        <taxon>Fungi incertae sedis</taxon>
        <taxon>Mucoromycota</taxon>
        <taxon>Glomeromycotina</taxon>
        <taxon>Glomeromycetes</taxon>
        <taxon>Diversisporales</taxon>
        <taxon>Gigasporaceae</taxon>
        <taxon>Gigaspora</taxon>
    </lineage>
</organism>
<keyword evidence="2" id="KW-1185">Reference proteome</keyword>
<comment type="caution">
    <text evidence="1">The sequence shown here is derived from an EMBL/GenBank/DDBJ whole genome shotgun (WGS) entry which is preliminary data.</text>
</comment>
<name>A0A8H4EMM0_GIGMA</name>
<proteinExistence type="predicted"/>
<dbReference type="EMBL" id="WTPW01000363">
    <property type="protein sequence ID" value="KAF0519605.1"/>
    <property type="molecule type" value="Genomic_DNA"/>
</dbReference>
<dbReference type="AlphaFoldDB" id="A0A8H4EMM0"/>
<dbReference type="InterPro" id="IPR032675">
    <property type="entry name" value="LRR_dom_sf"/>
</dbReference>
<reference evidence="1 2" key="1">
    <citation type="journal article" date="2019" name="Environ. Microbiol.">
        <title>At the nexus of three kingdoms: the genome of the mycorrhizal fungus Gigaspora margarita provides insights into plant, endobacterial and fungal interactions.</title>
        <authorList>
            <person name="Venice F."/>
            <person name="Ghignone S."/>
            <person name="Salvioli di Fossalunga A."/>
            <person name="Amselem J."/>
            <person name="Novero M."/>
            <person name="Xianan X."/>
            <person name="Sedzielewska Toro K."/>
            <person name="Morin E."/>
            <person name="Lipzen A."/>
            <person name="Grigoriev I.V."/>
            <person name="Henrissat B."/>
            <person name="Martin F.M."/>
            <person name="Bonfante P."/>
        </authorList>
    </citation>
    <scope>NUCLEOTIDE SEQUENCE [LARGE SCALE GENOMIC DNA]</scope>
    <source>
        <strain evidence="1 2">BEG34</strain>
    </source>
</reference>
<protein>
    <submittedName>
        <fullName evidence="1">Protein NLRC3</fullName>
    </submittedName>
</protein>
<sequence>MWDQSIFEYFFYENATLTSLCFNNQCNFESRNAFAEILHENNSLTILNLSGNKLGIKGSKALRRLLTKILPYNNHLDFEGIKTIMEVLSKNIV</sequence>
<dbReference type="Proteomes" id="UP000439903">
    <property type="component" value="Unassembled WGS sequence"/>
</dbReference>
<dbReference type="Gene3D" id="3.80.10.10">
    <property type="entry name" value="Ribonuclease Inhibitor"/>
    <property type="match status" value="1"/>
</dbReference>
<accession>A0A8H4EMM0</accession>